<dbReference type="EMBL" id="BPUR01000006">
    <property type="protein sequence ID" value="GJH17660.1"/>
    <property type="molecule type" value="Genomic_DNA"/>
</dbReference>
<protein>
    <submittedName>
        <fullName evidence="1">Uncharacterized protein</fullName>
    </submittedName>
</protein>
<proteinExistence type="predicted"/>
<evidence type="ECO:0000313" key="2">
    <source>
        <dbReference type="Proteomes" id="UP001055013"/>
    </source>
</evidence>
<reference evidence="1" key="1">
    <citation type="submission" date="2021-09" db="EMBL/GenBank/DDBJ databases">
        <title>Isolation and characterization of 3-chlorobenzoate degrading bacteria from soils in Shizuoka.</title>
        <authorList>
            <person name="Ifat A."/>
            <person name="Ogawa N."/>
            <person name="Kimbara K."/>
            <person name="Moriuchi R."/>
            <person name="Dohra H."/>
            <person name="Shintani M."/>
        </authorList>
    </citation>
    <scope>NUCLEOTIDE SEQUENCE</scope>
    <source>
        <strain evidence="1">19CS2-2</strain>
    </source>
</reference>
<name>A0ACB5QR36_9BURK</name>
<gene>
    <name evidence="1" type="ORF">CBA19CS22_13980</name>
</gene>
<comment type="caution">
    <text evidence="1">The sequence shown here is derived from an EMBL/GenBank/DDBJ whole genome shotgun (WGS) entry which is preliminary data.</text>
</comment>
<organism evidence="1 2">
    <name type="scientific">Caballeronia novacaledonica</name>
    <dbReference type="NCBI Taxonomy" id="1544861"/>
    <lineage>
        <taxon>Bacteria</taxon>
        <taxon>Pseudomonadati</taxon>
        <taxon>Pseudomonadota</taxon>
        <taxon>Betaproteobacteria</taxon>
        <taxon>Burkholderiales</taxon>
        <taxon>Burkholderiaceae</taxon>
        <taxon>Caballeronia</taxon>
    </lineage>
</organism>
<accession>A0ACB5QR36</accession>
<sequence>MKLTADVYLAPTCIGPRRDACAGTHGSSRQAGEGHHFSKSALETALLDAHGKRLGVSGSEVLGNRHRERLPVAWTLASGDTNKDIAGAEMMLERRRHKLFKLKIGAKDTKADIEHVADIKRVLGDRASVRVDVNMAWGETRAA</sequence>
<keyword evidence="2" id="KW-1185">Reference proteome</keyword>
<evidence type="ECO:0000313" key="1">
    <source>
        <dbReference type="EMBL" id="GJH17660.1"/>
    </source>
</evidence>
<dbReference type="Proteomes" id="UP001055013">
    <property type="component" value="Unassembled WGS sequence"/>
</dbReference>